<name>A0A4C1U829_EUMVA</name>
<reference evidence="1 2" key="1">
    <citation type="journal article" date="2019" name="Commun. Biol.">
        <title>The bagworm genome reveals a unique fibroin gene that provides high tensile strength.</title>
        <authorList>
            <person name="Kono N."/>
            <person name="Nakamura H."/>
            <person name="Ohtoshi R."/>
            <person name="Tomita M."/>
            <person name="Numata K."/>
            <person name="Arakawa K."/>
        </authorList>
    </citation>
    <scope>NUCLEOTIDE SEQUENCE [LARGE SCALE GENOMIC DNA]</scope>
</reference>
<proteinExistence type="predicted"/>
<dbReference type="AlphaFoldDB" id="A0A4C1U829"/>
<evidence type="ECO:0000313" key="2">
    <source>
        <dbReference type="Proteomes" id="UP000299102"/>
    </source>
</evidence>
<dbReference type="EMBL" id="BGZK01000140">
    <property type="protein sequence ID" value="GBP22501.1"/>
    <property type="molecule type" value="Genomic_DNA"/>
</dbReference>
<keyword evidence="2" id="KW-1185">Reference proteome</keyword>
<gene>
    <name evidence="1" type="ORF">EVAR_78679_1</name>
</gene>
<evidence type="ECO:0000313" key="1">
    <source>
        <dbReference type="EMBL" id="GBP22501.1"/>
    </source>
</evidence>
<comment type="caution">
    <text evidence="1">The sequence shown here is derived from an EMBL/GenBank/DDBJ whole genome shotgun (WGS) entry which is preliminary data.</text>
</comment>
<dbReference type="Proteomes" id="UP000299102">
    <property type="component" value="Unassembled WGS sequence"/>
</dbReference>
<accession>A0A4C1U829</accession>
<sequence>MTLRSRLQSMSRAVGTHTCCPAALGEAIEVVRPVARLYSIAHPISPTLPTRVRARGVCGIDIFYPLHVASGKQKKNESFGGLFPSFTSLPFSPTTRRRQIPIPTEEAGNALVAPLGYKYPWATVTKWSPAHHKRYESEHGRDDVVTATEMNFVERAALPAEVQSNKKDRLFNSFGAVAVHRNFPMHGTSYA</sequence>
<organism evidence="1 2">
    <name type="scientific">Eumeta variegata</name>
    <name type="common">Bagworm moth</name>
    <name type="synonym">Eumeta japonica</name>
    <dbReference type="NCBI Taxonomy" id="151549"/>
    <lineage>
        <taxon>Eukaryota</taxon>
        <taxon>Metazoa</taxon>
        <taxon>Ecdysozoa</taxon>
        <taxon>Arthropoda</taxon>
        <taxon>Hexapoda</taxon>
        <taxon>Insecta</taxon>
        <taxon>Pterygota</taxon>
        <taxon>Neoptera</taxon>
        <taxon>Endopterygota</taxon>
        <taxon>Lepidoptera</taxon>
        <taxon>Glossata</taxon>
        <taxon>Ditrysia</taxon>
        <taxon>Tineoidea</taxon>
        <taxon>Psychidae</taxon>
        <taxon>Oiketicinae</taxon>
        <taxon>Eumeta</taxon>
    </lineage>
</organism>
<protein>
    <submittedName>
        <fullName evidence="1">Uncharacterized protein</fullName>
    </submittedName>
</protein>